<dbReference type="InterPro" id="IPR004360">
    <property type="entry name" value="Glyas_Fos-R_dOase_dom"/>
</dbReference>
<dbReference type="EMBL" id="JAAMOW010000011">
    <property type="protein sequence ID" value="NGY06880.1"/>
    <property type="molecule type" value="Genomic_DNA"/>
</dbReference>
<sequence length="126" mass="13561">MAFKPQGYNAVAPYLIVGDAGATIDFLVATFGATPLRMIPHEDGRLRHGEVRIDDSVVMLADAMEGWPPVPSHVHVYVADVDATYARALRAGATGVQAPVQQDDPDRRGGFRDAGGTTWWVGQQMA</sequence>
<feature type="domain" description="VOC" evidence="2">
    <location>
        <begin position="7"/>
        <end position="124"/>
    </location>
</feature>
<evidence type="ECO:0000313" key="4">
    <source>
        <dbReference type="Proteomes" id="UP000472676"/>
    </source>
</evidence>
<evidence type="ECO:0000313" key="3">
    <source>
        <dbReference type="EMBL" id="NGY06880.1"/>
    </source>
</evidence>
<keyword evidence="4" id="KW-1185">Reference proteome</keyword>
<comment type="caution">
    <text evidence="3">The sequence shown here is derived from an EMBL/GenBank/DDBJ whole genome shotgun (WGS) entry which is preliminary data.</text>
</comment>
<dbReference type="Gene3D" id="3.30.720.120">
    <property type="match status" value="1"/>
</dbReference>
<reference evidence="3 4" key="1">
    <citation type="journal article" date="2014" name="Int. J. Syst. Evol. Microbiol.">
        <title>Solimonas terrae sp. nov., isolated from soil.</title>
        <authorList>
            <person name="Kim S.J."/>
            <person name="Moon J.Y."/>
            <person name="Weon H.Y."/>
            <person name="Ahn J.H."/>
            <person name="Chen W.M."/>
            <person name="Kwon S.W."/>
        </authorList>
    </citation>
    <scope>NUCLEOTIDE SEQUENCE [LARGE SCALE GENOMIC DNA]</scope>
    <source>
        <strain evidence="3 4">KIS83-12</strain>
    </source>
</reference>
<dbReference type="Gene3D" id="3.30.720.110">
    <property type="match status" value="1"/>
</dbReference>
<dbReference type="InterPro" id="IPR037523">
    <property type="entry name" value="VOC_core"/>
</dbReference>
<evidence type="ECO:0000259" key="2">
    <source>
        <dbReference type="PROSITE" id="PS51819"/>
    </source>
</evidence>
<organism evidence="3 4">
    <name type="scientific">Solimonas terrae</name>
    <dbReference type="NCBI Taxonomy" id="1396819"/>
    <lineage>
        <taxon>Bacteria</taxon>
        <taxon>Pseudomonadati</taxon>
        <taxon>Pseudomonadota</taxon>
        <taxon>Gammaproteobacteria</taxon>
        <taxon>Nevskiales</taxon>
        <taxon>Nevskiaceae</taxon>
        <taxon>Solimonas</taxon>
    </lineage>
</organism>
<dbReference type="InterPro" id="IPR029068">
    <property type="entry name" value="Glyas_Bleomycin-R_OHBP_Dase"/>
</dbReference>
<dbReference type="PANTHER" id="PTHR34109">
    <property type="entry name" value="BNAUNNG04460D PROTEIN-RELATED"/>
    <property type="match status" value="1"/>
</dbReference>
<feature type="region of interest" description="Disordered" evidence="1">
    <location>
        <begin position="94"/>
        <end position="116"/>
    </location>
</feature>
<accession>A0A6M2BX22</accession>
<dbReference type="PROSITE" id="PS51819">
    <property type="entry name" value="VOC"/>
    <property type="match status" value="1"/>
</dbReference>
<dbReference type="SUPFAM" id="SSF54593">
    <property type="entry name" value="Glyoxalase/Bleomycin resistance protein/Dihydroxybiphenyl dioxygenase"/>
    <property type="match status" value="1"/>
</dbReference>
<name>A0A6M2BX22_9GAMM</name>
<dbReference type="PANTHER" id="PTHR34109:SF1">
    <property type="entry name" value="VOC DOMAIN-CONTAINING PROTEIN"/>
    <property type="match status" value="1"/>
</dbReference>
<dbReference type="RefSeq" id="WP_166261260.1">
    <property type="nucleotide sequence ID" value="NZ_JAAMOW010000011.1"/>
</dbReference>
<proteinExistence type="predicted"/>
<protein>
    <submittedName>
        <fullName evidence="3">VOC family protein</fullName>
    </submittedName>
</protein>
<evidence type="ECO:0000256" key="1">
    <source>
        <dbReference type="SAM" id="MobiDB-lite"/>
    </source>
</evidence>
<gene>
    <name evidence="3" type="ORF">G7Y85_19070</name>
</gene>
<dbReference type="AlphaFoldDB" id="A0A6M2BX22"/>
<dbReference type="CDD" id="cd07246">
    <property type="entry name" value="VOC_like"/>
    <property type="match status" value="1"/>
</dbReference>
<dbReference type="Proteomes" id="UP000472676">
    <property type="component" value="Unassembled WGS sequence"/>
</dbReference>
<dbReference type="Pfam" id="PF00903">
    <property type="entry name" value="Glyoxalase"/>
    <property type="match status" value="1"/>
</dbReference>